<keyword evidence="4" id="KW-1185">Reference proteome</keyword>
<feature type="compositionally biased region" description="Polar residues" evidence="1">
    <location>
        <begin position="258"/>
        <end position="272"/>
    </location>
</feature>
<feature type="compositionally biased region" description="Acidic residues" evidence="1">
    <location>
        <begin position="326"/>
        <end position="345"/>
    </location>
</feature>
<proteinExistence type="predicted"/>
<organism evidence="3 4">
    <name type="scientific">Mytilus coruscus</name>
    <name type="common">Sea mussel</name>
    <dbReference type="NCBI Taxonomy" id="42192"/>
    <lineage>
        <taxon>Eukaryota</taxon>
        <taxon>Metazoa</taxon>
        <taxon>Spiralia</taxon>
        <taxon>Lophotrochozoa</taxon>
        <taxon>Mollusca</taxon>
        <taxon>Bivalvia</taxon>
        <taxon>Autobranchia</taxon>
        <taxon>Pteriomorphia</taxon>
        <taxon>Mytilida</taxon>
        <taxon>Mytiloidea</taxon>
        <taxon>Mytilidae</taxon>
        <taxon>Mytilinae</taxon>
        <taxon>Mytilus</taxon>
    </lineage>
</organism>
<evidence type="ECO:0008006" key="5">
    <source>
        <dbReference type="Google" id="ProtNLM"/>
    </source>
</evidence>
<keyword evidence="2" id="KW-1133">Transmembrane helix</keyword>
<dbReference type="InterPro" id="IPR036691">
    <property type="entry name" value="Endo/exonu/phosph_ase_sf"/>
</dbReference>
<feature type="region of interest" description="Disordered" evidence="1">
    <location>
        <begin position="315"/>
        <end position="367"/>
    </location>
</feature>
<keyword evidence="2" id="KW-0812">Transmembrane</keyword>
<evidence type="ECO:0000313" key="3">
    <source>
        <dbReference type="EMBL" id="CAC5407199.1"/>
    </source>
</evidence>
<protein>
    <recommendedName>
        <fullName evidence="5">Reverse transcriptase zinc-binding domain-containing protein</fullName>
    </recommendedName>
</protein>
<dbReference type="OrthoDB" id="6143068at2759"/>
<dbReference type="SUPFAM" id="SSF56219">
    <property type="entry name" value="DNase I-like"/>
    <property type="match status" value="1"/>
</dbReference>
<dbReference type="PANTHER" id="PTHR31635">
    <property type="entry name" value="REVERSE TRANSCRIPTASE DOMAIN-CONTAINING PROTEIN-RELATED"/>
    <property type="match status" value="1"/>
</dbReference>
<feature type="region of interest" description="Disordered" evidence="1">
    <location>
        <begin position="256"/>
        <end position="286"/>
    </location>
</feature>
<dbReference type="EMBL" id="CACVKT020007376">
    <property type="protein sequence ID" value="CAC5407199.1"/>
    <property type="molecule type" value="Genomic_DNA"/>
</dbReference>
<name>A0A6J8DGK8_MYTCO</name>
<dbReference type="Gene3D" id="3.60.10.10">
    <property type="entry name" value="Endonuclease/exonuclease/phosphatase"/>
    <property type="match status" value="1"/>
</dbReference>
<evidence type="ECO:0000256" key="1">
    <source>
        <dbReference type="SAM" id="MobiDB-lite"/>
    </source>
</evidence>
<dbReference type="Proteomes" id="UP000507470">
    <property type="component" value="Unassembled WGS sequence"/>
</dbReference>
<dbReference type="PANTHER" id="PTHR31635:SF196">
    <property type="entry name" value="REVERSE TRANSCRIPTASE DOMAIN-CONTAINING PROTEIN-RELATED"/>
    <property type="match status" value="1"/>
</dbReference>
<gene>
    <name evidence="3" type="ORF">MCOR_40701</name>
</gene>
<evidence type="ECO:0000256" key="2">
    <source>
        <dbReference type="SAM" id="Phobius"/>
    </source>
</evidence>
<feature type="transmembrane region" description="Helical" evidence="2">
    <location>
        <begin position="1343"/>
        <end position="1367"/>
    </location>
</feature>
<accession>A0A6J8DGK8</accession>
<evidence type="ECO:0000313" key="4">
    <source>
        <dbReference type="Proteomes" id="UP000507470"/>
    </source>
</evidence>
<feature type="compositionally biased region" description="Basic and acidic residues" evidence="1">
    <location>
        <begin position="355"/>
        <end position="367"/>
    </location>
</feature>
<sequence>MEIKRYSRDCAIRVIGISTEKVQAISVIRAIEHVTGLNSVLAVVKDDSSSYDVTLDSKSNAAKILSGVEILDKDYECSLMYSDTTVVSFMYIPAFIDDDDIIDMLRDRGIKIVSPVFRRVVPGTQVADGTRFVKCVFPPHVIALPWSMPFKVGKTTKYYKCVHNNQTKVCSEYLSPEHVHKHYPYIICNGCGAECHVARKCRSAKCEHCHELPLKCKCQKGDNLKTRPQPIIAKCNDCDKIVCSCVKDVNNVEDTGVKNMSNTQEETNNEVSEPTELKSDDVPESEGLVDDIHKNKNELIIEAVVHVDNVVQHETRKRKIANSDDNCSESDENIDEDVKDDDEVEISTPSVSAVEEEKKDEKTGKKVKREGDSTLLCKEGVNEDLDVGDFDPDHWEKRNDTLCGVTLNNAEGGSGVDDDDSSICVEENMDEGGGDFNTTLSNLDKGGKSIHSIDEAYRELNKTICNCNIYDVWRARNECKKIFSWKRICNYILQQSRIDYFLISKSLSPNVQNVYYNETSFSDHTYVFMNFNFCVVERGPGIWVLNNTVLSNVNYVKRVKEIIVESMNCSLYDSEPLIWWDNLKYRIKRYSQVFSSDLVKEKKKDFFDIQNKIQRLCALQASGIDIDVTRLETLKLDLGKYELEKCKGAILRSKATWATEGDKNTKYFLNLEKYKQESNSVKELYNENDEIVNDTDGILDIEYNFYKDLYSCVEIETDKLCDFLQHVDKKVNDDDKEICDSDITFNEIAEALSSMSKNKSPGSNGLTTEFYCTFYDSLREILYKVFNAVYDEGILSRSMRSGVISLIFKKKGDRRAEPLQCMISNNCNISGINIRMSEKVCKMFQHADDTTVTVSDKKSIDEVFNVFELYGKCSGAKMNRQKSEIMPIGKGCMTENEQNCHGLKICENEILLLGVYIGKNEHVCNELNWRGKLNKIKMLLNMWIQRKLTIHGRVNVITSLLMSRLWYNLFVTSMPEWAIEEMKRLCVNFVWNGGAHLVQYNTIICDKTKGGLQLPDIKSKLCAFRLKFLARFLNGDYNVIWKDIFRYFISKILNMKLAEEIVFMSLKDKYLSCIPVIYKEMLQSFCFIRENVSFDYTVENIYNQPLFCNSEVLICGKTILWNDFIEAGIIQLKDICYEVKPGFLPQNAIVEIVAKGNDEYDIDSIIKRYRSLQSALPELWTNTVGTEVYHRTNNRKIDINLNMNCKLVDFKMCSSKQLYCLVINKLCQPPKSVDKWMNIFQEDESIMHKVRKIVNMFWKPSIMTELDFKIAHCGIFTNERLLKMKLVDNDLCDICCNEIEDIMHLFIKCSELYDFHQYLITKVELLLDTCDSDQVNSVVYEQIFMLGLTVTISGVNASFVNFMLSVARYCIFRRRNLVKNNVKGIDILRFFQYTLKHYVTYFNEYLCQMKNMSNIFEKHFLLHNSILQKTDSGVIIFDL</sequence>
<keyword evidence="2" id="KW-0472">Membrane</keyword>
<reference evidence="3 4" key="1">
    <citation type="submission" date="2020-06" db="EMBL/GenBank/DDBJ databases">
        <authorList>
            <person name="Li R."/>
            <person name="Bekaert M."/>
        </authorList>
    </citation>
    <scope>NUCLEOTIDE SEQUENCE [LARGE SCALE GENOMIC DNA]</scope>
    <source>
        <strain evidence="4">wild</strain>
    </source>
</reference>